<reference evidence="2 3" key="1">
    <citation type="submission" date="2016-10" db="EMBL/GenBank/DDBJ databases">
        <authorList>
            <person name="de Groot N.N."/>
        </authorList>
    </citation>
    <scope>NUCLEOTIDE SEQUENCE [LARGE SCALE GENOMIC DNA]</scope>
    <source>
        <strain evidence="2 3">JCM 19513</strain>
    </source>
</reference>
<keyword evidence="3" id="KW-1185">Reference proteome</keyword>
<dbReference type="STRING" id="1429083.GCA_001885685_02338"/>
<evidence type="ECO:0000313" key="3">
    <source>
        <dbReference type="Proteomes" id="UP000185766"/>
    </source>
</evidence>
<feature type="transmembrane region" description="Helical" evidence="1">
    <location>
        <begin position="44"/>
        <end position="63"/>
    </location>
</feature>
<dbReference type="Proteomes" id="UP000185766">
    <property type="component" value="Unassembled WGS sequence"/>
</dbReference>
<protein>
    <submittedName>
        <fullName evidence="2">Cyd operon protein YbgE</fullName>
    </submittedName>
</protein>
<proteinExistence type="predicted"/>
<dbReference type="EMBL" id="FOAS01000001">
    <property type="protein sequence ID" value="SEK25235.1"/>
    <property type="molecule type" value="Genomic_DNA"/>
</dbReference>
<gene>
    <name evidence="2" type="ORF">SAMN05216214_101222</name>
</gene>
<keyword evidence="1" id="KW-0812">Transmembrane</keyword>
<evidence type="ECO:0000313" key="2">
    <source>
        <dbReference type="EMBL" id="SEK25235.1"/>
    </source>
</evidence>
<organism evidence="2 3">
    <name type="scientific">Atopomonas hussainii</name>
    <dbReference type="NCBI Taxonomy" id="1429083"/>
    <lineage>
        <taxon>Bacteria</taxon>
        <taxon>Pseudomonadati</taxon>
        <taxon>Pseudomonadota</taxon>
        <taxon>Gammaproteobacteria</taxon>
        <taxon>Pseudomonadales</taxon>
        <taxon>Pseudomonadaceae</taxon>
        <taxon>Atopomonas</taxon>
    </lineage>
</organism>
<feature type="transmembrane region" description="Helical" evidence="1">
    <location>
        <begin position="70"/>
        <end position="90"/>
    </location>
</feature>
<dbReference type="AlphaFoldDB" id="A0A1H7FPD4"/>
<dbReference type="Pfam" id="PF09600">
    <property type="entry name" value="Cyd_oper_YbgE"/>
    <property type="match status" value="1"/>
</dbReference>
<evidence type="ECO:0000256" key="1">
    <source>
        <dbReference type="SAM" id="Phobius"/>
    </source>
</evidence>
<name>A0A1H7FPD4_9GAMM</name>
<keyword evidence="1" id="KW-0472">Membrane</keyword>
<keyword evidence="1" id="KW-1133">Transmembrane helix</keyword>
<sequence length="98" mass="10746">MRMPNAFKHPAARGLSCLLATPLVLVLLVHPGLFVDASGQYNHSALMWLMLGLSAAIVHGVGFDPQSRPWRWVFQPLVAWPLMAWGYVLLAQAQGVAL</sequence>
<dbReference type="InterPro" id="IPR011846">
    <property type="entry name" value="Cyd_oper_YbgE"/>
</dbReference>
<accession>A0A1H7FPD4</accession>